<keyword evidence="1" id="KW-1188">Viral release from host cell</keyword>
<dbReference type="Pfam" id="PF04586">
    <property type="entry name" value="Peptidase_S78"/>
    <property type="match status" value="1"/>
</dbReference>
<organism evidence="6">
    <name type="scientific">viral metagenome</name>
    <dbReference type="NCBI Taxonomy" id="1070528"/>
    <lineage>
        <taxon>unclassified sequences</taxon>
        <taxon>metagenomes</taxon>
        <taxon>organismal metagenomes</taxon>
    </lineage>
</organism>
<evidence type="ECO:0000256" key="4">
    <source>
        <dbReference type="SAM" id="MobiDB-lite"/>
    </source>
</evidence>
<dbReference type="GO" id="GO:0008233">
    <property type="term" value="F:peptidase activity"/>
    <property type="evidence" value="ECO:0007669"/>
    <property type="project" value="UniProtKB-KW"/>
</dbReference>
<evidence type="ECO:0000259" key="5">
    <source>
        <dbReference type="Pfam" id="PF04586"/>
    </source>
</evidence>
<feature type="compositionally biased region" description="Basic and acidic residues" evidence="4">
    <location>
        <begin position="325"/>
        <end position="353"/>
    </location>
</feature>
<keyword evidence="2 6" id="KW-0645">Protease</keyword>
<feature type="region of interest" description="Disordered" evidence="4">
    <location>
        <begin position="325"/>
        <end position="362"/>
    </location>
</feature>
<accession>A0A6M3IP73</accession>
<feature type="domain" description="Prohead serine protease" evidence="5">
    <location>
        <begin position="50"/>
        <end position="125"/>
    </location>
</feature>
<evidence type="ECO:0000256" key="1">
    <source>
        <dbReference type="ARBA" id="ARBA00022612"/>
    </source>
</evidence>
<gene>
    <name evidence="6" type="ORF">MM415B01326_0002</name>
</gene>
<dbReference type="GO" id="GO:0006508">
    <property type="term" value="P:proteolysis"/>
    <property type="evidence" value="ECO:0007669"/>
    <property type="project" value="UniProtKB-KW"/>
</dbReference>
<evidence type="ECO:0000256" key="3">
    <source>
        <dbReference type="ARBA" id="ARBA00022801"/>
    </source>
</evidence>
<proteinExistence type="predicted"/>
<name>A0A6M3IP73_9ZZZZ</name>
<sequence length="381" mass="43060">MAINDSLFYRDFKLDIRTLDKTNRSIDLSLSSEYPVRRWYGKEILLHGINNVDLSRLDSALFNHDPDKIIGPYSNQRIEKKQVRALLTFDDDELGNRAMNKVDSGSLRGASAGYSIEKFRELREGEEWEGEEGKKYKGPSLIALHWTPYEASLTPIGADHNVGIGRCATRSLAGIEIERKGKIFIPPDIGWQPFLAETRDKKNNDPLNQKEDKMDKEEMKAFKESILGEVGSTVRAVLTESQKPKEKEVAENERFEAVKKSILDEVGGIVRTILEESKKPKLAMDAEQQRDLCQRAATVSLDCKSKVMDMTFEGKGEPEIMRFIDDQRQGKKIDKLDQSNDDGTKRGTGENGDKTNSGVRTWEDVDEKGFLNNITSGKVSH</sequence>
<dbReference type="InterPro" id="IPR054613">
    <property type="entry name" value="Peptidase_S78_dom"/>
</dbReference>
<protein>
    <submittedName>
        <fullName evidence="6">Putative prohead protease</fullName>
    </submittedName>
</protein>
<keyword evidence="3" id="KW-0378">Hydrolase</keyword>
<reference evidence="6" key="1">
    <citation type="submission" date="2020-03" db="EMBL/GenBank/DDBJ databases">
        <title>The deep terrestrial virosphere.</title>
        <authorList>
            <person name="Holmfeldt K."/>
            <person name="Nilsson E."/>
            <person name="Simone D."/>
            <person name="Lopez-Fernandez M."/>
            <person name="Wu X."/>
            <person name="de Brujin I."/>
            <person name="Lundin D."/>
            <person name="Andersson A."/>
            <person name="Bertilsson S."/>
            <person name="Dopson M."/>
        </authorList>
    </citation>
    <scope>NUCLEOTIDE SEQUENCE</scope>
    <source>
        <strain evidence="6">MM415B01326</strain>
    </source>
</reference>
<dbReference type="AlphaFoldDB" id="A0A6M3IP73"/>
<evidence type="ECO:0000313" key="6">
    <source>
        <dbReference type="EMBL" id="QJA59194.1"/>
    </source>
</evidence>
<dbReference type="EMBL" id="MT141359">
    <property type="protein sequence ID" value="QJA59194.1"/>
    <property type="molecule type" value="Genomic_DNA"/>
</dbReference>
<evidence type="ECO:0000256" key="2">
    <source>
        <dbReference type="ARBA" id="ARBA00022670"/>
    </source>
</evidence>